<evidence type="ECO:0000313" key="1">
    <source>
        <dbReference type="EMBL" id="SMP70455.1"/>
    </source>
</evidence>
<sequence>MELPRWLAQQTNSRATRLDVPNDSRPRITLRSNTWFATVWRDVIGKGGNSLTRWILGLLERDDQSLHPRPTMTIITMAITLAFPTISGRKS</sequence>
<organism evidence="1 2">
    <name type="scientific">Neorhodopirellula lusitana</name>
    <dbReference type="NCBI Taxonomy" id="445327"/>
    <lineage>
        <taxon>Bacteria</taxon>
        <taxon>Pseudomonadati</taxon>
        <taxon>Planctomycetota</taxon>
        <taxon>Planctomycetia</taxon>
        <taxon>Pirellulales</taxon>
        <taxon>Pirellulaceae</taxon>
        <taxon>Neorhodopirellula</taxon>
    </lineage>
</organism>
<accession>A0ABY1QG94</accession>
<proteinExistence type="predicted"/>
<dbReference type="Proteomes" id="UP001158067">
    <property type="component" value="Unassembled WGS sequence"/>
</dbReference>
<comment type="caution">
    <text evidence="1">The sequence shown here is derived from an EMBL/GenBank/DDBJ whole genome shotgun (WGS) entry which is preliminary data.</text>
</comment>
<reference evidence="1 2" key="1">
    <citation type="submission" date="2017-05" db="EMBL/GenBank/DDBJ databases">
        <authorList>
            <person name="Varghese N."/>
            <person name="Submissions S."/>
        </authorList>
    </citation>
    <scope>NUCLEOTIDE SEQUENCE [LARGE SCALE GENOMIC DNA]</scope>
    <source>
        <strain evidence="1 2">DSM 25457</strain>
    </source>
</reference>
<name>A0ABY1QG94_9BACT</name>
<protein>
    <submittedName>
        <fullName evidence="1">Uncharacterized protein</fullName>
    </submittedName>
</protein>
<evidence type="ECO:0000313" key="2">
    <source>
        <dbReference type="Proteomes" id="UP001158067"/>
    </source>
</evidence>
<gene>
    <name evidence="1" type="ORF">SAMN06265222_11350</name>
</gene>
<dbReference type="EMBL" id="FXUG01000013">
    <property type="protein sequence ID" value="SMP70455.1"/>
    <property type="molecule type" value="Genomic_DNA"/>
</dbReference>
<keyword evidence="2" id="KW-1185">Reference proteome</keyword>